<protein>
    <recommendedName>
        <fullName evidence="8">Glucose-6-phosphate isomerase</fullName>
        <shortName evidence="8">GPI</shortName>
        <ecNumber evidence="8">5.3.1.9</ecNumber>
    </recommendedName>
    <alternativeName>
        <fullName evidence="8">Phosphoglucose isomerase</fullName>
        <shortName evidence="8">PGI</shortName>
    </alternativeName>
    <alternativeName>
        <fullName evidence="8">Phosphohexose isomerase</fullName>
        <shortName evidence="8">PHI</shortName>
    </alternativeName>
</protein>
<reference evidence="10 11" key="1">
    <citation type="submission" date="2018-04" db="EMBL/GenBank/DDBJ databases">
        <title>Active sludge and wastewater microbial communities from Klosterneuburg, Austria.</title>
        <authorList>
            <person name="Wagner M."/>
        </authorList>
    </citation>
    <scope>NUCLEOTIDE SEQUENCE [LARGE SCALE GENOMIC DNA]</scope>
    <source>
        <strain evidence="10 11">Nl12</strain>
    </source>
</reference>
<evidence type="ECO:0000256" key="7">
    <source>
        <dbReference type="ARBA" id="ARBA00029321"/>
    </source>
</evidence>
<dbReference type="GO" id="GO:0048029">
    <property type="term" value="F:monosaccharide binding"/>
    <property type="evidence" value="ECO:0007669"/>
    <property type="project" value="TreeGrafter"/>
</dbReference>
<evidence type="ECO:0000313" key="10">
    <source>
        <dbReference type="EMBL" id="PTQ83383.1"/>
    </source>
</evidence>
<evidence type="ECO:0000256" key="5">
    <source>
        <dbReference type="ARBA" id="ARBA00023152"/>
    </source>
</evidence>
<comment type="catalytic activity">
    <reaction evidence="7 8 9">
        <text>alpha-D-glucose 6-phosphate = beta-D-fructose 6-phosphate</text>
        <dbReference type="Rhea" id="RHEA:11816"/>
        <dbReference type="ChEBI" id="CHEBI:57634"/>
        <dbReference type="ChEBI" id="CHEBI:58225"/>
        <dbReference type="EC" id="5.3.1.9"/>
    </reaction>
</comment>
<comment type="function">
    <text evidence="8">Catalyzes the reversible isomerization of glucose-6-phosphate to fructose-6-phosphate.</text>
</comment>
<dbReference type="CDD" id="cd05015">
    <property type="entry name" value="SIS_PGI_1"/>
    <property type="match status" value="1"/>
</dbReference>
<keyword evidence="5 8" id="KW-0324">Glycolysis</keyword>
<comment type="caution">
    <text evidence="10">The sequence shown here is derived from an EMBL/GenBank/DDBJ whole genome shotgun (WGS) entry which is preliminary data.</text>
</comment>
<feature type="active site" description="Proton donor" evidence="8">
    <location>
        <position position="358"/>
    </location>
</feature>
<dbReference type="InterPro" id="IPR035476">
    <property type="entry name" value="SIS_PGI_1"/>
</dbReference>
<dbReference type="FunFam" id="3.40.50.10490:FF:000018">
    <property type="entry name" value="Glucose-6-phosphate isomerase"/>
    <property type="match status" value="1"/>
</dbReference>
<dbReference type="InterPro" id="IPR046348">
    <property type="entry name" value="SIS_dom_sf"/>
</dbReference>
<evidence type="ECO:0000313" key="11">
    <source>
        <dbReference type="Proteomes" id="UP000244152"/>
    </source>
</evidence>
<dbReference type="GO" id="GO:0006096">
    <property type="term" value="P:glycolytic process"/>
    <property type="evidence" value="ECO:0007669"/>
    <property type="project" value="UniProtKB-UniRule"/>
</dbReference>
<evidence type="ECO:0000256" key="2">
    <source>
        <dbReference type="ARBA" id="ARBA00006604"/>
    </source>
</evidence>
<evidence type="ECO:0000256" key="1">
    <source>
        <dbReference type="ARBA" id="ARBA00004926"/>
    </source>
</evidence>
<gene>
    <name evidence="8" type="primary">pgi</name>
    <name evidence="10" type="ORF">C8R21_10177</name>
</gene>
<proteinExistence type="inferred from homology"/>
<dbReference type="PROSITE" id="PS00765">
    <property type="entry name" value="P_GLUCOSE_ISOMERASE_1"/>
    <property type="match status" value="1"/>
</dbReference>
<dbReference type="CDD" id="cd05016">
    <property type="entry name" value="SIS_PGI_2"/>
    <property type="match status" value="1"/>
</dbReference>
<feature type="active site" evidence="8">
    <location>
        <position position="509"/>
    </location>
</feature>
<dbReference type="UniPathway" id="UPA00138"/>
<dbReference type="PRINTS" id="PR00662">
    <property type="entry name" value="G6PISOMERASE"/>
</dbReference>
<dbReference type="PROSITE" id="PS00174">
    <property type="entry name" value="P_GLUCOSE_ISOMERASE_2"/>
    <property type="match status" value="1"/>
</dbReference>
<dbReference type="Proteomes" id="UP000244152">
    <property type="component" value="Unassembled WGS sequence"/>
</dbReference>
<dbReference type="Gene3D" id="3.40.50.10490">
    <property type="entry name" value="Glucose-6-phosphate isomerase like protein, domain 1"/>
    <property type="match status" value="2"/>
</dbReference>
<dbReference type="GO" id="GO:0097367">
    <property type="term" value="F:carbohydrate derivative binding"/>
    <property type="evidence" value="ECO:0007669"/>
    <property type="project" value="InterPro"/>
</dbReference>
<evidence type="ECO:0000256" key="9">
    <source>
        <dbReference type="RuleBase" id="RU000612"/>
    </source>
</evidence>
<accession>A0A2T5IHS7</accession>
<dbReference type="GO" id="GO:0051156">
    <property type="term" value="P:glucose 6-phosphate metabolic process"/>
    <property type="evidence" value="ECO:0007669"/>
    <property type="project" value="TreeGrafter"/>
</dbReference>
<dbReference type="PANTHER" id="PTHR11469">
    <property type="entry name" value="GLUCOSE-6-PHOSPHATE ISOMERASE"/>
    <property type="match status" value="1"/>
</dbReference>
<dbReference type="Pfam" id="PF00342">
    <property type="entry name" value="PGI"/>
    <property type="match status" value="1"/>
</dbReference>
<organism evidence="10 11">
    <name type="scientific">Nitrosospira multiformis</name>
    <dbReference type="NCBI Taxonomy" id="1231"/>
    <lineage>
        <taxon>Bacteria</taxon>
        <taxon>Pseudomonadati</taxon>
        <taxon>Pseudomonadota</taxon>
        <taxon>Betaproteobacteria</taxon>
        <taxon>Nitrosomonadales</taxon>
        <taxon>Nitrosomonadaceae</taxon>
        <taxon>Nitrosospira</taxon>
    </lineage>
</organism>
<dbReference type="HAMAP" id="MF_00473">
    <property type="entry name" value="G6P_isomerase"/>
    <property type="match status" value="1"/>
</dbReference>
<dbReference type="Gene3D" id="1.10.1390.10">
    <property type="match status" value="1"/>
</dbReference>
<comment type="subcellular location">
    <subcellularLocation>
        <location evidence="8">Cytoplasm</location>
    </subcellularLocation>
</comment>
<evidence type="ECO:0000256" key="6">
    <source>
        <dbReference type="ARBA" id="ARBA00023235"/>
    </source>
</evidence>
<dbReference type="PROSITE" id="PS51463">
    <property type="entry name" value="P_GLUCOSE_ISOMERASE_3"/>
    <property type="match status" value="1"/>
</dbReference>
<dbReference type="AlphaFoldDB" id="A0A2T5IHS7"/>
<comment type="pathway">
    <text evidence="8">Carbohydrate biosynthesis; gluconeogenesis.</text>
</comment>
<evidence type="ECO:0000256" key="3">
    <source>
        <dbReference type="ARBA" id="ARBA00022432"/>
    </source>
</evidence>
<dbReference type="InterPro" id="IPR001672">
    <property type="entry name" value="G6P_Isomerase"/>
</dbReference>
<dbReference type="InterPro" id="IPR023096">
    <property type="entry name" value="G6P_Isomerase_C"/>
</dbReference>
<dbReference type="EC" id="5.3.1.9" evidence="8"/>
<dbReference type="EMBL" id="QAOK01000001">
    <property type="protein sequence ID" value="PTQ83383.1"/>
    <property type="molecule type" value="Genomic_DNA"/>
</dbReference>
<dbReference type="FunFam" id="1.10.1390.10:FF:000001">
    <property type="entry name" value="Glucose-6-phosphate isomerase"/>
    <property type="match status" value="1"/>
</dbReference>
<dbReference type="PANTHER" id="PTHR11469:SF1">
    <property type="entry name" value="GLUCOSE-6-PHOSPHATE ISOMERASE"/>
    <property type="match status" value="1"/>
</dbReference>
<evidence type="ECO:0000256" key="4">
    <source>
        <dbReference type="ARBA" id="ARBA00022490"/>
    </source>
</evidence>
<keyword evidence="6 8" id="KW-0413">Isomerase</keyword>
<feature type="active site" evidence="8">
    <location>
        <position position="389"/>
    </location>
</feature>
<name>A0A2T5IHS7_9PROT</name>
<dbReference type="GO" id="GO:0004347">
    <property type="term" value="F:glucose-6-phosphate isomerase activity"/>
    <property type="evidence" value="ECO:0007669"/>
    <property type="project" value="UniProtKB-UniRule"/>
</dbReference>
<comment type="similarity">
    <text evidence="2 8 9">Belongs to the GPI family.</text>
</comment>
<dbReference type="UniPathway" id="UPA00109">
    <property type="reaction ID" value="UER00181"/>
</dbReference>
<dbReference type="RefSeq" id="WP_107760906.1">
    <property type="nucleotide sequence ID" value="NZ_QAOK01000001.1"/>
</dbReference>
<dbReference type="NCBIfam" id="NF001211">
    <property type="entry name" value="PRK00179.1"/>
    <property type="match status" value="1"/>
</dbReference>
<keyword evidence="4 8" id="KW-0963">Cytoplasm</keyword>
<comment type="pathway">
    <text evidence="1 8 9">Carbohydrate degradation; glycolysis; D-glyceraldehyde 3-phosphate and glycerone phosphate from D-glucose: step 2/4.</text>
</comment>
<dbReference type="InterPro" id="IPR018189">
    <property type="entry name" value="Phosphoglucose_isomerase_CS"/>
</dbReference>
<dbReference type="SUPFAM" id="SSF53697">
    <property type="entry name" value="SIS domain"/>
    <property type="match status" value="1"/>
</dbReference>
<dbReference type="GO" id="GO:0006094">
    <property type="term" value="P:gluconeogenesis"/>
    <property type="evidence" value="ECO:0007669"/>
    <property type="project" value="UniProtKB-UniRule"/>
</dbReference>
<sequence>MTRPMVTRLTQRPAWKALEAHYQAIKGKHLRQFFADDPKRGERFTAEAAGLYLDYSKNRITDETLHLLVQLAEECGLRERIEAMFRGDAINVTEQRAVLHIALRTPRNEKILVDGNDVVPGVHAVLDRMADFSDRVRSGDWQGHTGKRIRNIINIGIGGSDLGPVMAYEALRHYSLPNLSFRFISNVDGTDFVEATRGLDPEETLFIVCSKTFTTTETLTNAHTARRWMLRQIKDLDGVRKHFVAVSTNAEEVVRFGIDTANMFEFWDWVGGRYSMDSAIGLSTMIAIGPENFREMLAGFHAMDQHFYSAPFDRNLPVLMGLLSLWYNNFFGAQTLAVLPYEQYLKRFPAYLQQLTMESNGKHITLDGSHVDYQTSPIVWGEPGTNGQHSFYQLIHQGTRLIPCDFIGFCQTLNPLGDHHDLLMANLFAQTEALAFGKTEDEVKAEGVPDWLCPHRSFEGNRPTNTILAERLTPHTLGALVALYEQSVFTQGTIWQIDSFDQWGVELGKVLARRIGQELEDENGEPLKHDSSTNALIQRYNRLKQK</sequence>
<dbReference type="GO" id="GO:0005829">
    <property type="term" value="C:cytosol"/>
    <property type="evidence" value="ECO:0007669"/>
    <property type="project" value="TreeGrafter"/>
</dbReference>
<dbReference type="InterPro" id="IPR035482">
    <property type="entry name" value="SIS_PGI_2"/>
</dbReference>
<keyword evidence="3 8" id="KW-0312">Gluconeogenesis</keyword>
<evidence type="ECO:0000256" key="8">
    <source>
        <dbReference type="HAMAP-Rule" id="MF_00473"/>
    </source>
</evidence>